<evidence type="ECO:0000256" key="4">
    <source>
        <dbReference type="ARBA" id="ARBA00023212"/>
    </source>
</evidence>
<dbReference type="Pfam" id="PF17681">
    <property type="entry name" value="GCP_N_terminal"/>
    <property type="match status" value="1"/>
</dbReference>
<evidence type="ECO:0000256" key="6">
    <source>
        <dbReference type="SAM" id="MobiDB-lite"/>
    </source>
</evidence>
<dbReference type="GO" id="GO:0000930">
    <property type="term" value="C:gamma-tubulin complex"/>
    <property type="evidence" value="ECO:0007669"/>
    <property type="project" value="TreeGrafter"/>
</dbReference>
<feature type="domain" description="Gamma tubulin complex component C-terminal" evidence="7">
    <location>
        <begin position="598"/>
        <end position="928"/>
    </location>
</feature>
<keyword evidence="10" id="KW-1185">Reference proteome</keyword>
<dbReference type="PANTHER" id="PTHR19302:SF70">
    <property type="entry name" value="GAMMA-TUBULIN COMPLEX COMPONENT 6"/>
    <property type="match status" value="1"/>
</dbReference>
<dbReference type="Pfam" id="PF04130">
    <property type="entry name" value="GCP_C_terminal"/>
    <property type="match status" value="1"/>
</dbReference>
<dbReference type="GO" id="GO:0031122">
    <property type="term" value="P:cytoplasmic microtubule organization"/>
    <property type="evidence" value="ECO:0007669"/>
    <property type="project" value="TreeGrafter"/>
</dbReference>
<dbReference type="InterPro" id="IPR007259">
    <property type="entry name" value="GCP"/>
</dbReference>
<evidence type="ECO:0000256" key="2">
    <source>
        <dbReference type="ARBA" id="ARBA00022490"/>
    </source>
</evidence>
<protein>
    <recommendedName>
        <fullName evidence="5">Spindle pole body component</fullName>
    </recommendedName>
</protein>
<organism evidence="9 10">
    <name type="scientific">Heterodermia speciosa</name>
    <dbReference type="NCBI Taxonomy" id="116794"/>
    <lineage>
        <taxon>Eukaryota</taxon>
        <taxon>Fungi</taxon>
        <taxon>Dikarya</taxon>
        <taxon>Ascomycota</taxon>
        <taxon>Pezizomycotina</taxon>
        <taxon>Lecanoromycetes</taxon>
        <taxon>OSLEUM clade</taxon>
        <taxon>Lecanoromycetidae</taxon>
        <taxon>Caliciales</taxon>
        <taxon>Physciaceae</taxon>
        <taxon>Heterodermia</taxon>
    </lineage>
</organism>
<gene>
    <name evidence="9" type="ORF">HETSPECPRED_009024</name>
</gene>
<dbReference type="GO" id="GO:0005816">
    <property type="term" value="C:spindle pole body"/>
    <property type="evidence" value="ECO:0007669"/>
    <property type="project" value="UniProtKB-ARBA"/>
</dbReference>
<evidence type="ECO:0000313" key="10">
    <source>
        <dbReference type="Proteomes" id="UP000664521"/>
    </source>
</evidence>
<dbReference type="GO" id="GO:0043015">
    <property type="term" value="F:gamma-tubulin binding"/>
    <property type="evidence" value="ECO:0007669"/>
    <property type="project" value="InterPro"/>
</dbReference>
<name>A0A8H3IV96_9LECA</name>
<dbReference type="InterPro" id="IPR041470">
    <property type="entry name" value="GCP_N"/>
</dbReference>
<dbReference type="GO" id="GO:0051225">
    <property type="term" value="P:spindle assembly"/>
    <property type="evidence" value="ECO:0007669"/>
    <property type="project" value="TreeGrafter"/>
</dbReference>
<dbReference type="GO" id="GO:0051321">
    <property type="term" value="P:meiotic cell cycle"/>
    <property type="evidence" value="ECO:0007669"/>
    <property type="project" value="TreeGrafter"/>
</dbReference>
<dbReference type="Gene3D" id="1.20.120.1900">
    <property type="entry name" value="Gamma-tubulin complex, C-terminal domain"/>
    <property type="match status" value="1"/>
</dbReference>
<dbReference type="GO" id="GO:0051011">
    <property type="term" value="F:microtubule minus-end binding"/>
    <property type="evidence" value="ECO:0007669"/>
    <property type="project" value="TreeGrafter"/>
</dbReference>
<comment type="subcellular location">
    <subcellularLocation>
        <location evidence="5">Cytoplasm</location>
        <location evidence="5">Cytoskeleton</location>
        <location evidence="5">Microtubule organizing center</location>
    </subcellularLocation>
</comment>
<keyword evidence="3 5" id="KW-0493">Microtubule</keyword>
<keyword evidence="2 5" id="KW-0963">Cytoplasm</keyword>
<evidence type="ECO:0000256" key="3">
    <source>
        <dbReference type="ARBA" id="ARBA00022701"/>
    </source>
</evidence>
<feature type="domain" description="Gamma tubulin complex component protein N-terminal" evidence="8">
    <location>
        <begin position="190"/>
        <end position="594"/>
    </location>
</feature>
<feature type="compositionally biased region" description="Polar residues" evidence="6">
    <location>
        <begin position="90"/>
        <end position="103"/>
    </location>
</feature>
<reference evidence="9" key="1">
    <citation type="submission" date="2021-03" db="EMBL/GenBank/DDBJ databases">
        <authorList>
            <person name="Tagirdzhanova G."/>
        </authorList>
    </citation>
    <scope>NUCLEOTIDE SEQUENCE</scope>
</reference>
<evidence type="ECO:0000259" key="8">
    <source>
        <dbReference type="Pfam" id="PF17681"/>
    </source>
</evidence>
<dbReference type="GO" id="GO:0000278">
    <property type="term" value="P:mitotic cell cycle"/>
    <property type="evidence" value="ECO:0007669"/>
    <property type="project" value="TreeGrafter"/>
</dbReference>
<dbReference type="OrthoDB" id="775571at2759"/>
<dbReference type="AlphaFoldDB" id="A0A8H3IV96"/>
<dbReference type="PANTHER" id="PTHR19302">
    <property type="entry name" value="GAMMA TUBULIN COMPLEX PROTEIN"/>
    <property type="match status" value="1"/>
</dbReference>
<feature type="region of interest" description="Disordered" evidence="6">
    <location>
        <begin position="76"/>
        <end position="114"/>
    </location>
</feature>
<dbReference type="InterPro" id="IPR040457">
    <property type="entry name" value="GCP_C"/>
</dbReference>
<evidence type="ECO:0000259" key="7">
    <source>
        <dbReference type="Pfam" id="PF04130"/>
    </source>
</evidence>
<accession>A0A8H3IV96</accession>
<dbReference type="GO" id="GO:0007020">
    <property type="term" value="P:microtubule nucleation"/>
    <property type="evidence" value="ECO:0007669"/>
    <property type="project" value="InterPro"/>
</dbReference>
<dbReference type="GO" id="GO:0000922">
    <property type="term" value="C:spindle pole"/>
    <property type="evidence" value="ECO:0007669"/>
    <property type="project" value="InterPro"/>
</dbReference>
<evidence type="ECO:0000256" key="5">
    <source>
        <dbReference type="RuleBase" id="RU363050"/>
    </source>
</evidence>
<dbReference type="EMBL" id="CAJPDS010000070">
    <property type="protein sequence ID" value="CAF9933848.1"/>
    <property type="molecule type" value="Genomic_DNA"/>
</dbReference>
<comment type="caution">
    <text evidence="9">The sequence shown here is derived from an EMBL/GenBank/DDBJ whole genome shotgun (WGS) entry which is preliminary data.</text>
</comment>
<keyword evidence="4 5" id="KW-0206">Cytoskeleton</keyword>
<dbReference type="InterPro" id="IPR042241">
    <property type="entry name" value="GCP_C_sf"/>
</dbReference>
<proteinExistence type="inferred from homology"/>
<dbReference type="GO" id="GO:0005874">
    <property type="term" value="C:microtubule"/>
    <property type="evidence" value="ECO:0007669"/>
    <property type="project" value="UniProtKB-KW"/>
</dbReference>
<evidence type="ECO:0000313" key="9">
    <source>
        <dbReference type="EMBL" id="CAF9933848.1"/>
    </source>
</evidence>
<comment type="similarity">
    <text evidence="1 5">Belongs to the TUBGCP family.</text>
</comment>
<evidence type="ECO:0000256" key="1">
    <source>
        <dbReference type="ARBA" id="ARBA00010337"/>
    </source>
</evidence>
<dbReference type="Proteomes" id="UP000664521">
    <property type="component" value="Unassembled WGS sequence"/>
</dbReference>
<sequence length="933" mass="104957">MQIDDQRDHGKPFVIPDLWEKSCFSLSEQGITGFRLEDLDAPLEDLESRWKRVDHLDSPLLNLDYGGFQLDDIEFNPFDSSHHEPLPETAGTTSSTPSLSEVETNQDDESGEDIWTSPDVLLSQKLPPNPGTWESFYDDKFQPTRSYYISEGGPGVVDSILALHIAEREPANPEHPPAHISKSDPLLTGLFHLMIGRESEIFGYDDEHQTYHSRYGNVRMSGYCPETFQSLTSRIIKYANCLKGLRDFASNVYASRRSSRSLIAIIDQVSGVLLNLEVRMHQSFQNIHSVLQLQALIQKPEMLLSFFTDLIAQIKHMKRDEEIFSTIYRLAQDSDHSAWIRPQLLSTLHHAMTPWLSTLASWLGLRSNKEIPQSNENPAFAHKALLNVKDDRGNETTEDELEFDSGSLPAFATIAEGETMFEVGQGLRLLQAHMPEHPCSPKGSRVFGAPALQMQFSWQDIERIERQAKTYEADVLAAIKAFDSGESVAKRASEPDEGSTVALEATPAFGEAAETYLTTSISQIENALPALPADNYDDFAFLGSSQSGNPSNTDSEDAALFNPPISLIPSLSFNPIIFAQARLINQSTLRLVFKDHSLRSHFSLQHRYQLLGDGVFASRLSHALFDADIPSAERKKGSPRVGISGLRLGSRETWPPASSELRLALMGILSDSYRSTNPSHAQRQADLPGGLSFAIRAMSETELQKCINPNSISALDFLRLQYKPPPPLDVIISPTSLEKYDTIFRLLLRSNRMLYAVNHFSRSLHITDLRAQRFKIEAYHFVFCICNYFFEKVTSVWNAFSRRLDVVERRIERYEIGEHDRLKGVREMHDAMLDEMMFALLLRKRHEMVMGLLEEIFGLVLVFATRERSSERVNISASEEYASFRKKIKVFVSVCRGLSERKLGSVGGEVEGGGVDMLLLRLEMSGYYSKGGG</sequence>